<comment type="similarity">
    <text evidence="1">Belongs to the LOB domain-containing protein family.</text>
</comment>
<dbReference type="AlphaFoldDB" id="A0A5N6LAG4"/>
<evidence type="ECO:0000259" key="2">
    <source>
        <dbReference type="PROSITE" id="PS50891"/>
    </source>
</evidence>
<feature type="domain" description="LOB" evidence="2">
    <location>
        <begin position="1"/>
        <end position="106"/>
    </location>
</feature>
<dbReference type="InterPro" id="IPR004883">
    <property type="entry name" value="LOB"/>
</dbReference>
<organism evidence="3 4">
    <name type="scientific">Mikania micrantha</name>
    <name type="common">bitter vine</name>
    <dbReference type="NCBI Taxonomy" id="192012"/>
    <lineage>
        <taxon>Eukaryota</taxon>
        <taxon>Viridiplantae</taxon>
        <taxon>Streptophyta</taxon>
        <taxon>Embryophyta</taxon>
        <taxon>Tracheophyta</taxon>
        <taxon>Spermatophyta</taxon>
        <taxon>Magnoliopsida</taxon>
        <taxon>eudicotyledons</taxon>
        <taxon>Gunneridae</taxon>
        <taxon>Pentapetalae</taxon>
        <taxon>asterids</taxon>
        <taxon>campanulids</taxon>
        <taxon>Asterales</taxon>
        <taxon>Asteraceae</taxon>
        <taxon>Asteroideae</taxon>
        <taxon>Heliantheae alliance</taxon>
        <taxon>Eupatorieae</taxon>
        <taxon>Mikania</taxon>
    </lineage>
</organism>
<evidence type="ECO:0000256" key="1">
    <source>
        <dbReference type="ARBA" id="ARBA00005474"/>
    </source>
</evidence>
<sequence>MSCNGCRILRKGCSDKCILRPCLQWIDSPEAQAHATLFVAKFFGRAGLMSFISSVPQNQRPCKPPHSGYSCRSDGQSGERCRRTLWTGNWHVCQASVDTVLRGGTLRPIPELLHGHSILPNLGEINKLNDLLSPSNTVQTTDLDLNQNLLDLPEILRQGSPSINSDDSFVTTMCLDCDLREIDYGQDGREAHLLNLFK</sequence>
<dbReference type="EMBL" id="SZYD01002073">
    <property type="protein sequence ID" value="KAC9975355.1"/>
    <property type="molecule type" value="Genomic_DNA"/>
</dbReference>
<accession>A0A5N6LAG4</accession>
<protein>
    <recommendedName>
        <fullName evidence="2">LOB domain-containing protein</fullName>
    </recommendedName>
</protein>
<proteinExistence type="inferred from homology"/>
<comment type="caution">
    <text evidence="3">The sequence shown here is derived from an EMBL/GenBank/DDBJ whole genome shotgun (WGS) entry which is preliminary data.</text>
</comment>
<dbReference type="GO" id="GO:0010468">
    <property type="term" value="P:regulation of gene expression"/>
    <property type="evidence" value="ECO:0007669"/>
    <property type="project" value="TreeGrafter"/>
</dbReference>
<reference evidence="3 4" key="1">
    <citation type="submission" date="2019-05" db="EMBL/GenBank/DDBJ databases">
        <title>Mikania micrantha, genome provides insights into the molecular mechanism of rapid growth.</title>
        <authorList>
            <person name="Liu B."/>
        </authorList>
    </citation>
    <scope>NUCLEOTIDE SEQUENCE [LARGE SCALE GENOMIC DNA]</scope>
    <source>
        <strain evidence="3">NLD-2019</strain>
        <tissue evidence="3">Leaf</tissue>
    </source>
</reference>
<dbReference type="PANTHER" id="PTHR31304">
    <property type="entry name" value="LOB DOMAIN-CONTAINING PROTEIN 38"/>
    <property type="match status" value="1"/>
</dbReference>
<keyword evidence="4" id="KW-1185">Reference proteome</keyword>
<dbReference type="PANTHER" id="PTHR31304:SF62">
    <property type="entry name" value="LOB DOMAIN-CONTAINING PROTEIN"/>
    <property type="match status" value="1"/>
</dbReference>
<dbReference type="Pfam" id="PF03195">
    <property type="entry name" value="LOB"/>
    <property type="match status" value="1"/>
</dbReference>
<gene>
    <name evidence="3" type="ORF">E3N88_44996</name>
</gene>
<name>A0A5N6LAG4_9ASTR</name>
<evidence type="ECO:0000313" key="3">
    <source>
        <dbReference type="EMBL" id="KAC9975355.1"/>
    </source>
</evidence>
<dbReference type="OrthoDB" id="1922547at2759"/>
<dbReference type="Proteomes" id="UP000326396">
    <property type="component" value="Unassembled WGS sequence"/>
</dbReference>
<dbReference type="PROSITE" id="PS50891">
    <property type="entry name" value="LOB"/>
    <property type="match status" value="1"/>
</dbReference>
<evidence type="ECO:0000313" key="4">
    <source>
        <dbReference type="Proteomes" id="UP000326396"/>
    </source>
</evidence>